<dbReference type="InterPro" id="IPR002641">
    <property type="entry name" value="PNPLA_dom"/>
</dbReference>
<dbReference type="PANTHER" id="PTHR46394:SF1">
    <property type="entry name" value="PNPLA DOMAIN-CONTAINING PROTEIN"/>
    <property type="match status" value="1"/>
</dbReference>
<dbReference type="Gene3D" id="3.40.1090.10">
    <property type="entry name" value="Cytosolic phospholipase A2 catalytic domain"/>
    <property type="match status" value="2"/>
</dbReference>
<dbReference type="GO" id="GO:0006629">
    <property type="term" value="P:lipid metabolic process"/>
    <property type="evidence" value="ECO:0007669"/>
    <property type="project" value="UniProtKB-KW"/>
</dbReference>
<accession>A0A0F9BY80</accession>
<dbReference type="InterPro" id="IPR016035">
    <property type="entry name" value="Acyl_Trfase/lysoPLipase"/>
</dbReference>
<evidence type="ECO:0000313" key="3">
    <source>
        <dbReference type="EMBL" id="KKK89356.1"/>
    </source>
</evidence>
<dbReference type="AlphaFoldDB" id="A0A0F9BY80"/>
<feature type="domain" description="PNPLA" evidence="2">
    <location>
        <begin position="14"/>
        <end position="195"/>
    </location>
</feature>
<sequence>MNVDFNNFGKITRLVLSGGGPRGIALLGALHYVDENNGLQDIQEYWGTSVGSVISLLLLIGYTPFEAFHQFFMLEHFADPETFDIQSILETTALCPIEIFGQKVRHFVEKKLGEGMDPTFFDLYSQFGKKIHIIGANTTTMRGECFDIDSQPLMKIIDAIEISCALPYIFTKKQFNNQIYVDGGFINDYAINMADDGEQYVLGICVFGDMSASRNDYIGWIYRLLYIPIMELHRERVSRLSDKCTNVELTVDNISVIEMSPNRKKKIEVFSTGYQQARTILTEIEALHIEHKSPGDGWDIDFTWSDEDFKSTASND</sequence>
<dbReference type="PROSITE" id="PS51635">
    <property type="entry name" value="PNPLA"/>
    <property type="match status" value="1"/>
</dbReference>
<dbReference type="InterPro" id="IPR052580">
    <property type="entry name" value="Lipid_Hydrolase"/>
</dbReference>
<organism evidence="3">
    <name type="scientific">marine sediment metagenome</name>
    <dbReference type="NCBI Taxonomy" id="412755"/>
    <lineage>
        <taxon>unclassified sequences</taxon>
        <taxon>metagenomes</taxon>
        <taxon>ecological metagenomes</taxon>
    </lineage>
</organism>
<keyword evidence="1" id="KW-0443">Lipid metabolism</keyword>
<evidence type="ECO:0000259" key="2">
    <source>
        <dbReference type="PROSITE" id="PS51635"/>
    </source>
</evidence>
<comment type="caution">
    <text evidence="3">The sequence shown here is derived from an EMBL/GenBank/DDBJ whole genome shotgun (WGS) entry which is preliminary data.</text>
</comment>
<dbReference type="SUPFAM" id="SSF52151">
    <property type="entry name" value="FabD/lysophospholipase-like"/>
    <property type="match status" value="1"/>
</dbReference>
<proteinExistence type="predicted"/>
<dbReference type="Pfam" id="PF01734">
    <property type="entry name" value="Patatin"/>
    <property type="match status" value="1"/>
</dbReference>
<protein>
    <recommendedName>
        <fullName evidence="2">PNPLA domain-containing protein</fullName>
    </recommendedName>
</protein>
<reference evidence="3" key="1">
    <citation type="journal article" date="2015" name="Nature">
        <title>Complex archaea that bridge the gap between prokaryotes and eukaryotes.</title>
        <authorList>
            <person name="Spang A."/>
            <person name="Saw J.H."/>
            <person name="Jorgensen S.L."/>
            <person name="Zaremba-Niedzwiedzka K."/>
            <person name="Martijn J."/>
            <person name="Lind A.E."/>
            <person name="van Eijk R."/>
            <person name="Schleper C."/>
            <person name="Guy L."/>
            <person name="Ettema T.J."/>
        </authorList>
    </citation>
    <scope>NUCLEOTIDE SEQUENCE</scope>
</reference>
<dbReference type="EMBL" id="LAZR01049567">
    <property type="protein sequence ID" value="KKK89356.1"/>
    <property type="molecule type" value="Genomic_DNA"/>
</dbReference>
<evidence type="ECO:0000256" key="1">
    <source>
        <dbReference type="ARBA" id="ARBA00023098"/>
    </source>
</evidence>
<dbReference type="PANTHER" id="PTHR46394">
    <property type="entry name" value="ANNEXIN"/>
    <property type="match status" value="1"/>
</dbReference>
<name>A0A0F9BY80_9ZZZZ</name>
<gene>
    <name evidence="3" type="ORF">LCGC14_2733930</name>
</gene>